<evidence type="ECO:0000256" key="11">
    <source>
        <dbReference type="ARBA" id="ARBA00022840"/>
    </source>
</evidence>
<evidence type="ECO:0000256" key="1">
    <source>
        <dbReference type="ARBA" id="ARBA00001946"/>
    </source>
</evidence>
<sequence length="426" mass="44903">MLDTGATVLWFDDLSVSDAAIAGKKGANLGELTRAGLPVPPGFVVSARAYRTAMEAAGVRETLVATRTTDDPLAEGLRKEIATAPLSPAIADETLAAYHRLGDGTPVAVRSSAITTDDLSFAGMNETYTNVRGDEQLITAVRACWSSLYSARAIAYRAARGVTEEPAIAVVVQRMVRADRAGVMFSADPASNDTSRVVVEAAFGLGEVVVSGQVIPDTYVVHKNGPTVLEVEIGRKTHQIVTGPDGADRRVDLDPARAATRVLDDDEVLALARLAIRVEQHYGSAQDMEWAIENGRVFLVQTRPITTLPARAPAYPGGRRLTSGQGSAPGRVSGPVRLLGSPTEAHRFAAGDVLVAASTSGEWMPILRRAAALVTDEGGMTCHAAIVSRELRIPSVVGTRTATATLRDGEMVTVDGRLGAVFEGVI</sequence>
<evidence type="ECO:0000259" key="15">
    <source>
        <dbReference type="Pfam" id="PF00391"/>
    </source>
</evidence>
<evidence type="ECO:0000313" key="17">
    <source>
        <dbReference type="EMBL" id="GAA0222929.1"/>
    </source>
</evidence>
<reference evidence="17 18" key="1">
    <citation type="journal article" date="2019" name="Int. J. Syst. Evol. Microbiol.">
        <title>The Global Catalogue of Microorganisms (GCM) 10K type strain sequencing project: providing services to taxonomists for standard genome sequencing and annotation.</title>
        <authorList>
            <consortium name="The Broad Institute Genomics Platform"/>
            <consortium name="The Broad Institute Genome Sequencing Center for Infectious Disease"/>
            <person name="Wu L."/>
            <person name="Ma J."/>
        </authorList>
    </citation>
    <scope>NUCLEOTIDE SEQUENCE [LARGE SCALE GENOMIC DNA]</scope>
    <source>
        <strain evidence="17 18">JCM 10425</strain>
    </source>
</reference>
<evidence type="ECO:0000256" key="5">
    <source>
        <dbReference type="ARBA" id="ARBA00011996"/>
    </source>
</evidence>
<dbReference type="PROSITE" id="PS00370">
    <property type="entry name" value="PEP_ENZYMES_PHOS_SITE"/>
    <property type="match status" value="1"/>
</dbReference>
<evidence type="ECO:0000256" key="4">
    <source>
        <dbReference type="ARBA" id="ARBA00007837"/>
    </source>
</evidence>
<evidence type="ECO:0000256" key="14">
    <source>
        <dbReference type="ARBA" id="ARBA00047700"/>
    </source>
</evidence>
<evidence type="ECO:0000256" key="7">
    <source>
        <dbReference type="ARBA" id="ARBA00022679"/>
    </source>
</evidence>
<protein>
    <recommendedName>
        <fullName evidence="6">Phosphoenolpyruvate synthase</fullName>
        <ecNumber evidence="5">2.7.9.2</ecNumber>
    </recommendedName>
    <alternativeName>
        <fullName evidence="13">Pyruvate, water dikinase</fullName>
    </alternativeName>
</protein>
<dbReference type="Gene3D" id="3.30.470.20">
    <property type="entry name" value="ATP-grasp fold, B domain"/>
    <property type="match status" value="1"/>
</dbReference>
<evidence type="ECO:0000256" key="6">
    <source>
        <dbReference type="ARBA" id="ARBA00021623"/>
    </source>
</evidence>
<evidence type="ECO:0000256" key="9">
    <source>
        <dbReference type="ARBA" id="ARBA00022741"/>
    </source>
</evidence>
<evidence type="ECO:0000256" key="12">
    <source>
        <dbReference type="ARBA" id="ARBA00022842"/>
    </source>
</evidence>
<dbReference type="InterPro" id="IPR002192">
    <property type="entry name" value="PPDK_AMP/ATP-bd"/>
</dbReference>
<dbReference type="RefSeq" id="WP_344647078.1">
    <property type="nucleotide sequence ID" value="NZ_BAAAGX010000003.1"/>
</dbReference>
<feature type="domain" description="Pyruvate phosphate dikinase AMP/ATP-binding" evidence="16">
    <location>
        <begin position="21"/>
        <end position="311"/>
    </location>
</feature>
<dbReference type="Proteomes" id="UP001500967">
    <property type="component" value="Unassembled WGS sequence"/>
</dbReference>
<feature type="domain" description="PEP-utilising enzyme mobile" evidence="15">
    <location>
        <begin position="349"/>
        <end position="419"/>
    </location>
</feature>
<dbReference type="InterPro" id="IPR006319">
    <property type="entry name" value="PEP_synth"/>
</dbReference>
<gene>
    <name evidence="17" type="ORF">GCM10009539_05170</name>
</gene>
<evidence type="ECO:0000256" key="10">
    <source>
        <dbReference type="ARBA" id="ARBA00022777"/>
    </source>
</evidence>
<evidence type="ECO:0000256" key="2">
    <source>
        <dbReference type="ARBA" id="ARBA00002988"/>
    </source>
</evidence>
<dbReference type="PANTHER" id="PTHR43030:SF1">
    <property type="entry name" value="PHOSPHOENOLPYRUVATE SYNTHASE"/>
    <property type="match status" value="1"/>
</dbReference>
<dbReference type="Gene3D" id="3.30.1490.20">
    <property type="entry name" value="ATP-grasp fold, A domain"/>
    <property type="match status" value="1"/>
</dbReference>
<dbReference type="Pfam" id="PF01326">
    <property type="entry name" value="PPDK_N"/>
    <property type="match status" value="1"/>
</dbReference>
<comment type="cofactor">
    <cofactor evidence="1">
        <name>Mg(2+)</name>
        <dbReference type="ChEBI" id="CHEBI:18420"/>
    </cofactor>
</comment>
<dbReference type="PANTHER" id="PTHR43030">
    <property type="entry name" value="PHOSPHOENOLPYRUVATE SYNTHASE"/>
    <property type="match status" value="1"/>
</dbReference>
<evidence type="ECO:0000256" key="8">
    <source>
        <dbReference type="ARBA" id="ARBA00022723"/>
    </source>
</evidence>
<dbReference type="SUPFAM" id="SSF52009">
    <property type="entry name" value="Phosphohistidine domain"/>
    <property type="match status" value="1"/>
</dbReference>
<keyword evidence="10" id="KW-0418">Kinase</keyword>
<comment type="pathway">
    <text evidence="3">Carbohydrate biosynthesis; gluconeogenesis.</text>
</comment>
<keyword evidence="11" id="KW-0067">ATP-binding</keyword>
<comment type="function">
    <text evidence="2">Catalyzes the phosphorylation of pyruvate to phosphoenolpyruvate.</text>
</comment>
<keyword evidence="12" id="KW-0460">Magnesium</keyword>
<accession>A0ABN0TJ04</accession>
<keyword evidence="7" id="KW-0808">Transferase</keyword>
<comment type="caution">
    <text evidence="17">The sequence shown here is derived from an EMBL/GenBank/DDBJ whole genome shotgun (WGS) entry which is preliminary data.</text>
</comment>
<evidence type="ECO:0000313" key="18">
    <source>
        <dbReference type="Proteomes" id="UP001500967"/>
    </source>
</evidence>
<dbReference type="InterPro" id="IPR008279">
    <property type="entry name" value="PEP-util_enz_mobile_dom"/>
</dbReference>
<name>A0ABN0TJ04_9ACTN</name>
<dbReference type="Pfam" id="PF00391">
    <property type="entry name" value="PEP-utilizers"/>
    <property type="match status" value="1"/>
</dbReference>
<dbReference type="SUPFAM" id="SSF56059">
    <property type="entry name" value="Glutathione synthetase ATP-binding domain-like"/>
    <property type="match status" value="1"/>
</dbReference>
<dbReference type="EC" id="2.7.9.2" evidence="5"/>
<dbReference type="Gene3D" id="3.50.30.10">
    <property type="entry name" value="Phosphohistidine domain"/>
    <property type="match status" value="1"/>
</dbReference>
<proteinExistence type="inferred from homology"/>
<comment type="similarity">
    <text evidence="4">Belongs to the PEP-utilizing enzyme family.</text>
</comment>
<dbReference type="InterPro" id="IPR036637">
    <property type="entry name" value="Phosphohistidine_dom_sf"/>
</dbReference>
<keyword evidence="9" id="KW-0547">Nucleotide-binding</keyword>
<dbReference type="InterPro" id="IPR013815">
    <property type="entry name" value="ATP_grasp_subdomain_1"/>
</dbReference>
<organism evidence="17 18">
    <name type="scientific">Cryptosporangium japonicum</name>
    <dbReference type="NCBI Taxonomy" id="80872"/>
    <lineage>
        <taxon>Bacteria</taxon>
        <taxon>Bacillati</taxon>
        <taxon>Actinomycetota</taxon>
        <taxon>Actinomycetes</taxon>
        <taxon>Cryptosporangiales</taxon>
        <taxon>Cryptosporangiaceae</taxon>
        <taxon>Cryptosporangium</taxon>
    </lineage>
</organism>
<keyword evidence="18" id="KW-1185">Reference proteome</keyword>
<dbReference type="EMBL" id="BAAAGX010000003">
    <property type="protein sequence ID" value="GAA0222929.1"/>
    <property type="molecule type" value="Genomic_DNA"/>
</dbReference>
<dbReference type="InterPro" id="IPR018274">
    <property type="entry name" value="PEP_util_AS"/>
</dbReference>
<evidence type="ECO:0000259" key="16">
    <source>
        <dbReference type="Pfam" id="PF01326"/>
    </source>
</evidence>
<keyword evidence="8" id="KW-0479">Metal-binding</keyword>
<evidence type="ECO:0000256" key="13">
    <source>
        <dbReference type="ARBA" id="ARBA00033470"/>
    </source>
</evidence>
<evidence type="ECO:0000256" key="3">
    <source>
        <dbReference type="ARBA" id="ARBA00004742"/>
    </source>
</evidence>
<comment type="catalytic activity">
    <reaction evidence="14">
        <text>pyruvate + ATP + H2O = phosphoenolpyruvate + AMP + phosphate + 2 H(+)</text>
        <dbReference type="Rhea" id="RHEA:11364"/>
        <dbReference type="ChEBI" id="CHEBI:15361"/>
        <dbReference type="ChEBI" id="CHEBI:15377"/>
        <dbReference type="ChEBI" id="CHEBI:15378"/>
        <dbReference type="ChEBI" id="CHEBI:30616"/>
        <dbReference type="ChEBI" id="CHEBI:43474"/>
        <dbReference type="ChEBI" id="CHEBI:58702"/>
        <dbReference type="ChEBI" id="CHEBI:456215"/>
        <dbReference type="EC" id="2.7.9.2"/>
    </reaction>
</comment>